<evidence type="ECO:0008006" key="3">
    <source>
        <dbReference type="Google" id="ProtNLM"/>
    </source>
</evidence>
<dbReference type="InterPro" id="IPR017483">
    <property type="entry name" value="CHP03034"/>
</dbReference>
<dbReference type="RefSeq" id="WP_089081981.1">
    <property type="nucleotide sequence ID" value="NZ_MUGX01000051.1"/>
</dbReference>
<dbReference type="Pfam" id="PF11692">
    <property type="entry name" value="DUF3289"/>
    <property type="match status" value="1"/>
</dbReference>
<dbReference type="EMBL" id="MUGX01000051">
    <property type="protein sequence ID" value="OXA83241.1"/>
    <property type="molecule type" value="Genomic_DNA"/>
</dbReference>
<accession>A0ABX4BX39</accession>
<proteinExistence type="predicted"/>
<sequence length="578" mass="67395">GETFFGNPDAIPELKLGQYFKKGYWTNHKDEPITRAVYGQKLRFHIEFDLEHATIGDTFNFGLYDDDRNDYYEDTVKNVDDFINLVLPASGKDYNTEKIGEGGKTVIEFTTTDNLENLVEKCDTDKIFELYFRCSYNGKHGIENVELPTRIVNYLKLGTLVIDRYKMPGLNAKGTDVAEDMCYGTGYKKEKPIYQPEIVQKYKNQYQTFGFDNFTHRLFSNDDNSSLYEKLVEDETPNTGTKLEELSKTKIDKLKIDMPNAVSYKKALQQRNKNKKAYYSTQECYNTFYSPQFKIPWTDFSFKVPVYNSGLDVRLFDNISDELLFFTFKNTAELYFARGEMQDNLDQLIAKFKRSEGGIFESPIMTKHALARSETDEYCQKVEDYIAEQLKNNLSKLEEVEDVEPYFAKKIGVENLFFNSKGERSKRNKIFSKPTYSYGALHEAPIKATDGLTIALNDIWAAEVLLKELLFEGNNYTAKYEVILWDHFGLDLPDMEKIFNIIPSVNETFISWFVLQHLRGYKPFLTKIKFQKEFQGSLLEGIDEKTKLRDELATEKREQKAKELNQKMRDDLWLEPKF</sequence>
<keyword evidence="2" id="KW-1185">Reference proteome</keyword>
<protein>
    <recommendedName>
        <fullName evidence="3">DNA methylase</fullName>
    </recommendedName>
</protein>
<name>A0ABX4BX39_9FLAO</name>
<gene>
    <name evidence="1" type="ORF">B0A73_22480</name>
</gene>
<feature type="non-terminal residue" evidence="1">
    <location>
        <position position="1"/>
    </location>
</feature>
<evidence type="ECO:0000313" key="2">
    <source>
        <dbReference type="Proteomes" id="UP000198302"/>
    </source>
</evidence>
<reference evidence="1 2" key="1">
    <citation type="submission" date="2016-11" db="EMBL/GenBank/DDBJ databases">
        <title>Whole genomes of Flavobacteriaceae.</title>
        <authorList>
            <person name="Stine C."/>
            <person name="Li C."/>
            <person name="Tadesse D."/>
        </authorList>
    </citation>
    <scope>NUCLEOTIDE SEQUENCE [LARGE SCALE GENOMIC DNA]</scope>
    <source>
        <strain evidence="1 2">ATCC 51468</strain>
    </source>
</reference>
<evidence type="ECO:0000313" key="1">
    <source>
        <dbReference type="EMBL" id="OXA83241.1"/>
    </source>
</evidence>
<organism evidence="1 2">
    <name type="scientific">Flavobacterium hibernum</name>
    <dbReference type="NCBI Taxonomy" id="37752"/>
    <lineage>
        <taxon>Bacteria</taxon>
        <taxon>Pseudomonadati</taxon>
        <taxon>Bacteroidota</taxon>
        <taxon>Flavobacteriia</taxon>
        <taxon>Flavobacteriales</taxon>
        <taxon>Flavobacteriaceae</taxon>
        <taxon>Flavobacterium</taxon>
    </lineage>
</organism>
<dbReference type="Proteomes" id="UP000198302">
    <property type="component" value="Unassembled WGS sequence"/>
</dbReference>
<comment type="caution">
    <text evidence="1">The sequence shown here is derived from an EMBL/GenBank/DDBJ whole genome shotgun (WGS) entry which is preliminary data.</text>
</comment>